<feature type="transmembrane region" description="Helical" evidence="7">
    <location>
        <begin position="235"/>
        <end position="259"/>
    </location>
</feature>
<keyword evidence="11" id="KW-1185">Reference proteome</keyword>
<organism evidence="10 11">
    <name type="scientific">Vitrella brassicaformis (strain CCMP3155)</name>
    <dbReference type="NCBI Taxonomy" id="1169540"/>
    <lineage>
        <taxon>Eukaryota</taxon>
        <taxon>Sar</taxon>
        <taxon>Alveolata</taxon>
        <taxon>Colpodellida</taxon>
        <taxon>Vitrellaceae</taxon>
        <taxon>Vitrella</taxon>
    </lineage>
</organism>
<dbReference type="EMBL" id="CDMY01000243">
    <property type="protein sequence ID" value="CEL96671.1"/>
    <property type="molecule type" value="Genomic_DNA"/>
</dbReference>
<evidence type="ECO:0000256" key="2">
    <source>
        <dbReference type="ARBA" id="ARBA00022448"/>
    </source>
</evidence>
<evidence type="ECO:0000256" key="3">
    <source>
        <dbReference type="ARBA" id="ARBA00022692"/>
    </source>
</evidence>
<dbReference type="STRING" id="1169540.A0A0G4EIZ5"/>
<feature type="compositionally biased region" description="Acidic residues" evidence="6">
    <location>
        <begin position="112"/>
        <end position="125"/>
    </location>
</feature>
<reference evidence="10 11" key="1">
    <citation type="submission" date="2014-11" db="EMBL/GenBank/DDBJ databases">
        <authorList>
            <person name="Zhu J."/>
            <person name="Qi W."/>
            <person name="Song R."/>
        </authorList>
    </citation>
    <scope>NUCLEOTIDE SEQUENCE [LARGE SCALE GENOMIC DNA]</scope>
</reference>
<dbReference type="GO" id="GO:0016020">
    <property type="term" value="C:membrane"/>
    <property type="evidence" value="ECO:0007669"/>
    <property type="project" value="UniProtKB-SubCell"/>
</dbReference>
<keyword evidence="8" id="KW-0732">Signal</keyword>
<dbReference type="VEuPathDB" id="CryptoDB:Vbra_7651"/>
<evidence type="ECO:0000256" key="5">
    <source>
        <dbReference type="ARBA" id="ARBA00023136"/>
    </source>
</evidence>
<keyword evidence="2" id="KW-0813">Transport</keyword>
<feature type="chain" id="PRO_5005187692" description="Sodium/calcium exchanger membrane region domain-containing protein" evidence="8">
    <location>
        <begin position="17"/>
        <end position="275"/>
    </location>
</feature>
<dbReference type="PANTHER" id="PTHR12266">
    <property type="entry name" value="NA+/CA2+ K+ INDEPENDENT EXCHANGER"/>
    <property type="match status" value="1"/>
</dbReference>
<keyword evidence="3 7" id="KW-0812">Transmembrane</keyword>
<comment type="subcellular location">
    <subcellularLocation>
        <location evidence="1">Membrane</location>
        <topology evidence="1">Multi-pass membrane protein</topology>
    </subcellularLocation>
</comment>
<evidence type="ECO:0000256" key="8">
    <source>
        <dbReference type="SAM" id="SignalP"/>
    </source>
</evidence>
<dbReference type="Proteomes" id="UP000041254">
    <property type="component" value="Unassembled WGS sequence"/>
</dbReference>
<dbReference type="OrthoDB" id="417205at2759"/>
<evidence type="ECO:0000313" key="11">
    <source>
        <dbReference type="Proteomes" id="UP000041254"/>
    </source>
</evidence>
<feature type="region of interest" description="Disordered" evidence="6">
    <location>
        <begin position="53"/>
        <end position="127"/>
    </location>
</feature>
<dbReference type="Gene3D" id="1.20.1420.30">
    <property type="entry name" value="NCX, central ion-binding region"/>
    <property type="match status" value="1"/>
</dbReference>
<keyword evidence="5 7" id="KW-0472">Membrane</keyword>
<dbReference type="PANTHER" id="PTHR12266:SF0">
    <property type="entry name" value="MITOCHONDRIAL SODIUM_CALCIUM EXCHANGER PROTEIN"/>
    <property type="match status" value="1"/>
</dbReference>
<accession>A0A0G4EIZ5</accession>
<feature type="transmembrane region" description="Helical" evidence="7">
    <location>
        <begin position="163"/>
        <end position="183"/>
    </location>
</feature>
<dbReference type="GO" id="GO:0008324">
    <property type="term" value="F:monoatomic cation transmembrane transporter activity"/>
    <property type="evidence" value="ECO:0007669"/>
    <property type="project" value="TreeGrafter"/>
</dbReference>
<name>A0A0G4EIZ5_VITBC</name>
<feature type="transmembrane region" description="Helical" evidence="7">
    <location>
        <begin position="204"/>
        <end position="223"/>
    </location>
</feature>
<dbReference type="AlphaFoldDB" id="A0A0G4EIZ5"/>
<evidence type="ECO:0000259" key="9">
    <source>
        <dbReference type="Pfam" id="PF01699"/>
    </source>
</evidence>
<dbReference type="InterPro" id="IPR044880">
    <property type="entry name" value="NCX_ion-bd_dom_sf"/>
</dbReference>
<dbReference type="InterPro" id="IPR051359">
    <property type="entry name" value="CaCA_antiporter"/>
</dbReference>
<dbReference type="Pfam" id="PF01699">
    <property type="entry name" value="Na_Ca_ex"/>
    <property type="match status" value="1"/>
</dbReference>
<proteinExistence type="predicted"/>
<gene>
    <name evidence="10" type="ORF">Vbra_7651</name>
</gene>
<feature type="signal peptide" evidence="8">
    <location>
        <begin position="1"/>
        <end position="16"/>
    </location>
</feature>
<feature type="compositionally biased region" description="Polar residues" evidence="6">
    <location>
        <begin position="59"/>
        <end position="70"/>
    </location>
</feature>
<keyword evidence="4 7" id="KW-1133">Transmembrane helix</keyword>
<evidence type="ECO:0000256" key="4">
    <source>
        <dbReference type="ARBA" id="ARBA00022989"/>
    </source>
</evidence>
<evidence type="ECO:0000256" key="7">
    <source>
        <dbReference type="SAM" id="Phobius"/>
    </source>
</evidence>
<protein>
    <recommendedName>
        <fullName evidence="9">Sodium/calcium exchanger membrane region domain-containing protein</fullName>
    </recommendedName>
</protein>
<evidence type="ECO:0000256" key="1">
    <source>
        <dbReference type="ARBA" id="ARBA00004141"/>
    </source>
</evidence>
<feature type="domain" description="Sodium/calcium exchanger membrane region" evidence="9">
    <location>
        <begin position="170"/>
        <end position="263"/>
    </location>
</feature>
<sequence>MALVHLFALLFSASLAAVPDPPSHPHPPYRLVRLSLYHTAVSHPVSAPLGIDDQLKLHGNNQPTNVSGTHIASRGDESPSHPHPGPSQPVAEEPPATKGGKDHAGKRQGEGRDEEEEGEDVCEGDLDQRPKNMTACEYYKECPEESLVPYGQLHYCHTQSIPLSLGAGLLWLVYLFMAVGDLADGYNSPLLIDVCDRMGLSEQVAGATFLAFGNAAGDVVLGLSANLTGGDDNLYLYVGMVVGAVLFITLVALGGIIFASPGVFLHPRSLIKDAG</sequence>
<evidence type="ECO:0000256" key="6">
    <source>
        <dbReference type="SAM" id="MobiDB-lite"/>
    </source>
</evidence>
<evidence type="ECO:0000313" key="10">
    <source>
        <dbReference type="EMBL" id="CEL96671.1"/>
    </source>
</evidence>
<dbReference type="InParanoid" id="A0A0G4EIZ5"/>
<dbReference type="InterPro" id="IPR004837">
    <property type="entry name" value="NaCa_Exmemb"/>
</dbReference>
<feature type="compositionally biased region" description="Basic and acidic residues" evidence="6">
    <location>
        <begin position="99"/>
        <end position="111"/>
    </location>
</feature>